<accession>A0A6N6RJJ1</accession>
<dbReference type="Proteomes" id="UP000468650">
    <property type="component" value="Unassembled WGS sequence"/>
</dbReference>
<organism evidence="3 4">
    <name type="scientific">Phaeocystidibacter luteus</name>
    <dbReference type="NCBI Taxonomy" id="911197"/>
    <lineage>
        <taxon>Bacteria</taxon>
        <taxon>Pseudomonadati</taxon>
        <taxon>Bacteroidota</taxon>
        <taxon>Flavobacteriia</taxon>
        <taxon>Flavobacteriales</taxon>
        <taxon>Phaeocystidibacteraceae</taxon>
        <taxon>Phaeocystidibacter</taxon>
    </lineage>
</organism>
<reference evidence="3 4" key="1">
    <citation type="submission" date="2019-09" db="EMBL/GenBank/DDBJ databases">
        <title>Genomes of family Cryomorphaceae.</title>
        <authorList>
            <person name="Bowman J.P."/>
        </authorList>
    </citation>
    <scope>NUCLEOTIDE SEQUENCE [LARGE SCALE GENOMIC DNA]</scope>
    <source>
        <strain evidence="3 4">LMG 25704</strain>
    </source>
</reference>
<dbReference type="CDD" id="cd16329">
    <property type="entry name" value="LolA_like"/>
    <property type="match status" value="1"/>
</dbReference>
<dbReference type="RefSeq" id="WP_151666515.1">
    <property type="nucleotide sequence ID" value="NZ_WBVO01000002.1"/>
</dbReference>
<dbReference type="EMBL" id="WBVO01000002">
    <property type="protein sequence ID" value="KAB2813847.1"/>
    <property type="molecule type" value="Genomic_DNA"/>
</dbReference>
<name>A0A6N6RJJ1_9FLAO</name>
<feature type="signal peptide" evidence="1">
    <location>
        <begin position="1"/>
        <end position="21"/>
    </location>
</feature>
<proteinExistence type="predicted"/>
<keyword evidence="3" id="KW-0449">Lipoprotein</keyword>
<feature type="domain" description="Uncharacterized protein TP-0789" evidence="2">
    <location>
        <begin position="65"/>
        <end position="247"/>
    </location>
</feature>
<gene>
    <name evidence="3" type="ORF">F8C67_03960</name>
</gene>
<dbReference type="AlphaFoldDB" id="A0A6N6RJJ1"/>
<evidence type="ECO:0000256" key="1">
    <source>
        <dbReference type="SAM" id="SignalP"/>
    </source>
</evidence>
<keyword evidence="1" id="KW-0732">Signal</keyword>
<comment type="caution">
    <text evidence="3">The sequence shown here is derived from an EMBL/GenBank/DDBJ whole genome shotgun (WGS) entry which is preliminary data.</text>
</comment>
<dbReference type="Gene3D" id="2.50.20.10">
    <property type="entry name" value="Lipoprotein localisation LolA/LolB/LppX"/>
    <property type="match status" value="1"/>
</dbReference>
<sequence length="249" mass="28793">MKLNKLTAVIAALSLSTVALAQDVDEIIRKSEQNLRGESSHAVMSINIVRPTWERNITAESWSEGSDYSLILIKAPARDRGTVFLKREREMWNYVPTINRQVKMPPSMMSQSWMGSDFNNDDLVRESSMVKDYTHTLLGKETIRGVECYKIESIPNDDAPVVWGKLISYITVEDYLQWKVEFYDEDEALVQTLEGFDTKEFGDRKLPARIRMTPQDAEGEYTEMVYESLEFGVEFDDNFFSVQNMKRVR</sequence>
<dbReference type="PANTHER" id="PTHR37507:SF2">
    <property type="entry name" value="SPORULATION PROTEIN YDCC"/>
    <property type="match status" value="1"/>
</dbReference>
<evidence type="ECO:0000313" key="4">
    <source>
        <dbReference type="Proteomes" id="UP000468650"/>
    </source>
</evidence>
<dbReference type="InterPro" id="IPR052944">
    <property type="entry name" value="Sporulation_related"/>
</dbReference>
<dbReference type="OrthoDB" id="9803781at2"/>
<dbReference type="InterPro" id="IPR033399">
    <property type="entry name" value="TP_0789-like"/>
</dbReference>
<feature type="chain" id="PRO_5026763037" evidence="1">
    <location>
        <begin position="22"/>
        <end position="249"/>
    </location>
</feature>
<keyword evidence="4" id="KW-1185">Reference proteome</keyword>
<evidence type="ECO:0000259" key="2">
    <source>
        <dbReference type="Pfam" id="PF17131"/>
    </source>
</evidence>
<evidence type="ECO:0000313" key="3">
    <source>
        <dbReference type="EMBL" id="KAB2813847.1"/>
    </source>
</evidence>
<dbReference type="Pfam" id="PF17131">
    <property type="entry name" value="LolA_like"/>
    <property type="match status" value="1"/>
</dbReference>
<protein>
    <submittedName>
        <fullName evidence="3">Outer membrane lipoprotein-sorting protein</fullName>
    </submittedName>
</protein>
<dbReference type="PANTHER" id="PTHR37507">
    <property type="entry name" value="SPORULATION PROTEIN YDCC"/>
    <property type="match status" value="1"/>
</dbReference>